<dbReference type="Proteomes" id="UP000077177">
    <property type="component" value="Chromosome"/>
</dbReference>
<evidence type="ECO:0000313" key="2">
    <source>
        <dbReference type="EMBL" id="ANE50866.1"/>
    </source>
</evidence>
<keyword evidence="1" id="KW-0472">Membrane</keyword>
<feature type="transmembrane region" description="Helical" evidence="1">
    <location>
        <begin position="228"/>
        <end position="247"/>
    </location>
</feature>
<organism evidence="2 3">
    <name type="scientific">Flavisolibacter tropicus</name>
    <dbReference type="NCBI Taxonomy" id="1492898"/>
    <lineage>
        <taxon>Bacteria</taxon>
        <taxon>Pseudomonadati</taxon>
        <taxon>Bacteroidota</taxon>
        <taxon>Chitinophagia</taxon>
        <taxon>Chitinophagales</taxon>
        <taxon>Chitinophagaceae</taxon>
        <taxon>Flavisolibacter</taxon>
    </lineage>
</organism>
<evidence type="ECO:0000256" key="1">
    <source>
        <dbReference type="SAM" id="Phobius"/>
    </source>
</evidence>
<accession>A0A172TV55</accession>
<gene>
    <name evidence="2" type="ORF">SY85_10495</name>
</gene>
<keyword evidence="1" id="KW-0812">Transmembrane</keyword>
<reference evidence="3" key="1">
    <citation type="submission" date="2015-01" db="EMBL/GenBank/DDBJ databases">
        <title>Flavisolibacter sp./LCS9/ whole genome sequencing.</title>
        <authorList>
            <person name="Kim M.K."/>
            <person name="Srinivasan S."/>
            <person name="Lee J.-J."/>
        </authorList>
    </citation>
    <scope>NUCLEOTIDE SEQUENCE [LARGE SCALE GENOMIC DNA]</scope>
    <source>
        <strain evidence="3">LCS9</strain>
    </source>
</reference>
<dbReference type="GO" id="GO:0005886">
    <property type="term" value="C:plasma membrane"/>
    <property type="evidence" value="ECO:0007669"/>
    <property type="project" value="UniProtKB-SubCell"/>
</dbReference>
<feature type="transmembrane region" description="Helical" evidence="1">
    <location>
        <begin position="196"/>
        <end position="216"/>
    </location>
</feature>
<feature type="transmembrane region" description="Helical" evidence="1">
    <location>
        <begin position="12"/>
        <end position="33"/>
    </location>
</feature>
<name>A0A172TV55_9BACT</name>
<feature type="transmembrane region" description="Helical" evidence="1">
    <location>
        <begin position="119"/>
        <end position="139"/>
    </location>
</feature>
<reference evidence="2 3" key="2">
    <citation type="journal article" date="2016" name="Int. J. Syst. Evol. Microbiol.">
        <title>Flavisolibacter tropicus sp. nov., isolated from tropical soil.</title>
        <authorList>
            <person name="Lee J.J."/>
            <person name="Kang M.S."/>
            <person name="Kim G.S."/>
            <person name="Lee C.S."/>
            <person name="Lim S."/>
            <person name="Lee J."/>
            <person name="Roh S.H."/>
            <person name="Kang H."/>
            <person name="Ha J.M."/>
            <person name="Bae S."/>
            <person name="Jung H.Y."/>
            <person name="Kim M.K."/>
        </authorList>
    </citation>
    <scope>NUCLEOTIDE SEQUENCE [LARGE SCALE GENOMIC DNA]</scope>
    <source>
        <strain evidence="2 3">LCS9</strain>
    </source>
</reference>
<dbReference type="STRING" id="1492898.SY85_10495"/>
<evidence type="ECO:0000313" key="3">
    <source>
        <dbReference type="Proteomes" id="UP000077177"/>
    </source>
</evidence>
<feature type="transmembrane region" description="Helical" evidence="1">
    <location>
        <begin position="87"/>
        <end position="113"/>
    </location>
</feature>
<dbReference type="KEGG" id="fla:SY85_10495"/>
<dbReference type="RefSeq" id="WP_066404275.1">
    <property type="nucleotide sequence ID" value="NZ_CP011390.1"/>
</dbReference>
<dbReference type="EMBL" id="CP011390">
    <property type="protein sequence ID" value="ANE50866.1"/>
    <property type="molecule type" value="Genomic_DNA"/>
</dbReference>
<sequence>MIKISKYVLYDILRNKVTVAYTIFLLAVSFSLFQMEENSSKAMLSLLNIVLIVVPLISMVFSTIHWYNSYEFIELMLTQPISRKKVLFSEFAGVSTSLLTAFFIGVGVPVLLYSFNSTGLALLLIGCLLTLVFTSIAFLTSVKAKDKARGIGFALMLWFYFALIYDGLVLLVLFSFSDYPLEKITLFLSSLNPIDLGRIFLMLQMDVSALMGYTGATYKEFFGSNLGVLYTIGIMLIWIVVPIMIAARSFNKKDL</sequence>
<dbReference type="Pfam" id="PF12679">
    <property type="entry name" value="ABC2_membrane_2"/>
    <property type="match status" value="1"/>
</dbReference>
<proteinExistence type="predicted"/>
<dbReference type="OrthoDB" id="1068411at2"/>
<protein>
    <submittedName>
        <fullName evidence="2">Nitrous oxide reductase</fullName>
    </submittedName>
</protein>
<dbReference type="GO" id="GO:0140359">
    <property type="term" value="F:ABC-type transporter activity"/>
    <property type="evidence" value="ECO:0007669"/>
    <property type="project" value="InterPro"/>
</dbReference>
<dbReference type="AlphaFoldDB" id="A0A172TV55"/>
<keyword evidence="3" id="KW-1185">Reference proteome</keyword>
<feature type="transmembrane region" description="Helical" evidence="1">
    <location>
        <begin position="45"/>
        <end position="67"/>
    </location>
</feature>
<keyword evidence="1" id="KW-1133">Transmembrane helix</keyword>
<feature type="transmembrane region" description="Helical" evidence="1">
    <location>
        <begin position="151"/>
        <end position="176"/>
    </location>
</feature>